<dbReference type="PANTHER" id="PTHR34136">
    <property type="match status" value="1"/>
</dbReference>
<dbReference type="InterPro" id="IPR004629">
    <property type="entry name" value="WecG_TagA_CpsF"/>
</dbReference>
<dbReference type="Proteomes" id="UP001628874">
    <property type="component" value="Unassembled WGS sequence"/>
</dbReference>
<evidence type="ECO:0000313" key="3">
    <source>
        <dbReference type="EMBL" id="MFL9460063.1"/>
    </source>
</evidence>
<dbReference type="CDD" id="cd06533">
    <property type="entry name" value="Glyco_transf_WecG_TagA"/>
    <property type="match status" value="1"/>
</dbReference>
<evidence type="ECO:0000313" key="4">
    <source>
        <dbReference type="Proteomes" id="UP001628874"/>
    </source>
</evidence>
<dbReference type="EMBL" id="JBFQGM010000002">
    <property type="protein sequence ID" value="MFL9460063.1"/>
    <property type="molecule type" value="Genomic_DNA"/>
</dbReference>
<dbReference type="Pfam" id="PF03808">
    <property type="entry name" value="Glyco_tran_WecG"/>
    <property type="match status" value="1"/>
</dbReference>
<evidence type="ECO:0000256" key="1">
    <source>
        <dbReference type="ARBA" id="ARBA00022676"/>
    </source>
</evidence>
<accession>A0ABW8WGE8</accession>
<name>A0ABW8WGE8_9CYAN</name>
<protein>
    <submittedName>
        <fullName evidence="3">WecB/TagA/CpsF family glycosyltransferase</fullName>
    </submittedName>
</protein>
<keyword evidence="4" id="KW-1185">Reference proteome</keyword>
<gene>
    <name evidence="3" type="ORF">AB0759_05380</name>
</gene>
<comment type="caution">
    <text evidence="3">The sequence shown here is derived from an EMBL/GenBank/DDBJ whole genome shotgun (WGS) entry which is preliminary data.</text>
</comment>
<keyword evidence="1" id="KW-0328">Glycosyltransferase</keyword>
<dbReference type="PANTHER" id="PTHR34136:SF1">
    <property type="entry name" value="UDP-N-ACETYL-D-MANNOSAMINURONIC ACID TRANSFERASE"/>
    <property type="match status" value="1"/>
</dbReference>
<keyword evidence="2" id="KW-0808">Transferase</keyword>
<dbReference type="NCBIfam" id="TIGR00696">
    <property type="entry name" value="wecG_tagA_cpsF"/>
    <property type="match status" value="1"/>
</dbReference>
<proteinExistence type="predicted"/>
<organism evidence="3 4">
    <name type="scientific">Scytonema tolypothrichoides VB-61278_2</name>
    <dbReference type="NCBI Taxonomy" id="3232314"/>
    <lineage>
        <taxon>Bacteria</taxon>
        <taxon>Bacillati</taxon>
        <taxon>Cyanobacteriota</taxon>
        <taxon>Cyanophyceae</taxon>
        <taxon>Nostocales</taxon>
        <taxon>Scytonemataceae</taxon>
        <taxon>Scytonema</taxon>
    </lineage>
</organism>
<reference evidence="3 4" key="1">
    <citation type="submission" date="2024-07" db="EMBL/GenBank/DDBJ databases">
        <authorList>
            <person name="Tripathy S."/>
        </authorList>
    </citation>
    <scope>NUCLEOTIDE SEQUENCE [LARGE SCALE GENOMIC DNA]</scope>
    <source>
        <strain evidence="3 4">VB-61278_2</strain>
    </source>
</reference>
<sequence>MVNKVSFLNTRFDCMSSEEAIELLLTRLLKRQGGRVYYANAHTMVTAVNNSALALALERSDLLLADGSGVRWGSSLLGTPLVHNLNGTDLVPALCKNGAAKGLSIYLLGAKPGVAQDAATNLKTAFPGLAIAGTQDGYFPENETQQVLEAIRFARPHLLLVAMGVPLQEIWIDRYANQLPGITCMGVGGLFDFVAERVTRAPSSIRAIGMEWLWRVAMEPNRLWRRYFIGNFIFLSLLLRYAFTRSQNEQQTKPKLSAKS</sequence>
<evidence type="ECO:0000256" key="2">
    <source>
        <dbReference type="ARBA" id="ARBA00022679"/>
    </source>
</evidence>